<reference evidence="1 2" key="1">
    <citation type="submission" date="2020-12" db="EMBL/GenBank/DDBJ databases">
        <title>Metabolic potential, ecology and presence of endohyphal bacteria is reflected in genomic diversity of Mucoromycotina.</title>
        <authorList>
            <person name="Muszewska A."/>
            <person name="Okrasinska A."/>
            <person name="Steczkiewicz K."/>
            <person name="Drgas O."/>
            <person name="Orlowska M."/>
            <person name="Perlinska-Lenart U."/>
            <person name="Aleksandrzak-Piekarczyk T."/>
            <person name="Szatraj K."/>
            <person name="Zielenkiewicz U."/>
            <person name="Pilsyk S."/>
            <person name="Malc E."/>
            <person name="Mieczkowski P."/>
            <person name="Kruszewska J.S."/>
            <person name="Biernat P."/>
            <person name="Pawlowska J."/>
        </authorList>
    </citation>
    <scope>NUCLEOTIDE SEQUENCE [LARGE SCALE GENOMIC DNA]</scope>
    <source>
        <strain evidence="1 2">CBS 142.35</strain>
    </source>
</reference>
<dbReference type="OrthoDB" id="10507137at2759"/>
<protein>
    <submittedName>
        <fullName evidence="1">Uncharacterized protein</fullName>
    </submittedName>
</protein>
<comment type="caution">
    <text evidence="1">The sequence shown here is derived from an EMBL/GenBank/DDBJ whole genome shotgun (WGS) entry which is preliminary data.</text>
</comment>
<evidence type="ECO:0000313" key="2">
    <source>
        <dbReference type="Proteomes" id="UP000646827"/>
    </source>
</evidence>
<gene>
    <name evidence="1" type="ORF">INT45_005616</name>
</gene>
<organism evidence="1 2">
    <name type="scientific">Circinella minor</name>
    <dbReference type="NCBI Taxonomy" id="1195481"/>
    <lineage>
        <taxon>Eukaryota</taxon>
        <taxon>Fungi</taxon>
        <taxon>Fungi incertae sedis</taxon>
        <taxon>Mucoromycota</taxon>
        <taxon>Mucoromycotina</taxon>
        <taxon>Mucoromycetes</taxon>
        <taxon>Mucorales</taxon>
        <taxon>Lichtheimiaceae</taxon>
        <taxon>Circinella</taxon>
    </lineage>
</organism>
<accession>A0A8H7SBT9</accession>
<name>A0A8H7SBT9_9FUNG</name>
<proteinExistence type="predicted"/>
<evidence type="ECO:0000313" key="1">
    <source>
        <dbReference type="EMBL" id="KAG2225372.1"/>
    </source>
</evidence>
<dbReference type="Proteomes" id="UP000646827">
    <property type="component" value="Unassembled WGS sequence"/>
</dbReference>
<dbReference type="EMBL" id="JAEPRB010000029">
    <property type="protein sequence ID" value="KAG2225372.1"/>
    <property type="molecule type" value="Genomic_DNA"/>
</dbReference>
<sequence length="115" mass="12948">MPIEEAPPLVFFKTKTGNSQTLLISMKREIKQSYTNLYNGSKVSNQEESAGRSALSNDILVTPGNDLISKMVLTNNEPINILIKALVPEVAEDYYMTTPTKFNKQDEVRYPLCFT</sequence>
<dbReference type="AlphaFoldDB" id="A0A8H7SBT9"/>
<keyword evidence="2" id="KW-1185">Reference proteome</keyword>